<comment type="caution">
    <text evidence="2">The sequence shown here is derived from an EMBL/GenBank/DDBJ whole genome shotgun (WGS) entry which is preliminary data.</text>
</comment>
<dbReference type="OrthoDB" id="322936at2157"/>
<dbReference type="EMBL" id="JAGGKQ010000019">
    <property type="protein sequence ID" value="MBP1923294.1"/>
    <property type="molecule type" value="Genomic_DNA"/>
</dbReference>
<sequence length="55" mass="6117">MSDSELAAFEDAVADLGERVSEHLVEETDHTVAEIEADVDELPMPDPLDDRTFDE</sequence>
<reference evidence="2" key="1">
    <citation type="submission" date="2021-03" db="EMBL/GenBank/DDBJ databases">
        <title>Genomic Encyclopedia of Type Strains, Phase IV (KMG-IV): sequencing the most valuable type-strain genomes for metagenomic binning, comparative biology and taxonomic classification.</title>
        <authorList>
            <person name="Goeker M."/>
        </authorList>
    </citation>
    <scope>NUCLEOTIDE SEQUENCE</scope>
    <source>
        <strain evidence="2">DSM 23564</strain>
    </source>
</reference>
<evidence type="ECO:0000313" key="2">
    <source>
        <dbReference type="EMBL" id="MBP1923294.1"/>
    </source>
</evidence>
<dbReference type="Proteomes" id="UP000823588">
    <property type="component" value="Unassembled WGS sequence"/>
</dbReference>
<gene>
    <name evidence="2" type="ORF">J2751_002333</name>
</gene>
<organism evidence="2 3">
    <name type="scientific">Halorubrum alkaliphilum</name>
    <dbReference type="NCBI Taxonomy" id="261290"/>
    <lineage>
        <taxon>Archaea</taxon>
        <taxon>Methanobacteriati</taxon>
        <taxon>Methanobacteriota</taxon>
        <taxon>Stenosarchaea group</taxon>
        <taxon>Halobacteria</taxon>
        <taxon>Halobacteriales</taxon>
        <taxon>Haloferacaceae</taxon>
        <taxon>Halorubrum</taxon>
    </lineage>
</organism>
<name>A0A8T4GFI7_9EURY</name>
<dbReference type="AlphaFoldDB" id="A0A8T4GFI7"/>
<protein>
    <submittedName>
        <fullName evidence="2">Uncharacterized protein</fullName>
    </submittedName>
</protein>
<proteinExistence type="predicted"/>
<evidence type="ECO:0000313" key="3">
    <source>
        <dbReference type="Proteomes" id="UP000823588"/>
    </source>
</evidence>
<feature type="region of interest" description="Disordered" evidence="1">
    <location>
        <begin position="33"/>
        <end position="55"/>
    </location>
</feature>
<accession>A0A8T4GFI7</accession>
<dbReference type="RefSeq" id="WP_209486137.1">
    <property type="nucleotide sequence ID" value="NZ_JAGGKQ010000019.1"/>
</dbReference>
<evidence type="ECO:0000256" key="1">
    <source>
        <dbReference type="SAM" id="MobiDB-lite"/>
    </source>
</evidence>
<keyword evidence="3" id="KW-1185">Reference proteome</keyword>